<organism evidence="1 2">
    <name type="scientific">Halorubrum distributum JCM 9100</name>
    <dbReference type="NCBI Taxonomy" id="1227467"/>
    <lineage>
        <taxon>Archaea</taxon>
        <taxon>Methanobacteriati</taxon>
        <taxon>Methanobacteriota</taxon>
        <taxon>Stenosarchaea group</taxon>
        <taxon>Halobacteria</taxon>
        <taxon>Halobacteriales</taxon>
        <taxon>Haloferacaceae</taxon>
        <taxon>Halorubrum</taxon>
        <taxon>Halorubrum distributum group</taxon>
    </lineage>
</organism>
<comment type="caution">
    <text evidence="1">The sequence shown here is derived from an EMBL/GenBank/DDBJ whole genome shotgun (WGS) entry which is preliminary data.</text>
</comment>
<dbReference type="PATRIC" id="fig|1227467.4.peg.1852"/>
<dbReference type="Proteomes" id="UP000011526">
    <property type="component" value="Unassembled WGS sequence"/>
</dbReference>
<keyword evidence="2" id="KW-1185">Reference proteome</keyword>
<dbReference type="AlphaFoldDB" id="M0EKP2"/>
<dbReference type="EMBL" id="AOJM01000056">
    <property type="protein sequence ID" value="ELZ48320.1"/>
    <property type="molecule type" value="Genomic_DNA"/>
</dbReference>
<accession>M0EKP2</accession>
<name>M0EKP2_9EURY</name>
<evidence type="ECO:0000313" key="1">
    <source>
        <dbReference type="EMBL" id="ELZ48320.1"/>
    </source>
</evidence>
<sequence>MVSDWEIFDSLVDFFVFSASVGYAVSDRPTVNTYADKEFQGKTDEGTQGEMLWMHFTDKPTYRAVAASIAYQHTSDSSALVEPETQLEVLARYAHAGAMRLDREFGDAANPPRDGLVSFIDKFHEADGTTDNEDILSQIVDSFDSDMMSS</sequence>
<protein>
    <submittedName>
        <fullName evidence="1">Uncharacterized protein</fullName>
    </submittedName>
</protein>
<proteinExistence type="predicted"/>
<gene>
    <name evidence="1" type="ORF">C465_09485</name>
</gene>
<evidence type="ECO:0000313" key="2">
    <source>
        <dbReference type="Proteomes" id="UP000011526"/>
    </source>
</evidence>
<reference evidence="1 2" key="1">
    <citation type="journal article" date="2014" name="PLoS Genet.">
        <title>Phylogenetically driven sequencing of extremely halophilic archaea reveals strategies for static and dynamic osmo-response.</title>
        <authorList>
            <person name="Becker E.A."/>
            <person name="Seitzer P.M."/>
            <person name="Tritt A."/>
            <person name="Larsen D."/>
            <person name="Krusor M."/>
            <person name="Yao A.I."/>
            <person name="Wu D."/>
            <person name="Madern D."/>
            <person name="Eisen J.A."/>
            <person name="Darling A.E."/>
            <person name="Facciotti M.T."/>
        </authorList>
    </citation>
    <scope>NUCLEOTIDE SEQUENCE [LARGE SCALE GENOMIC DNA]</scope>
    <source>
        <strain evidence="1 2">JCM 9100</strain>
    </source>
</reference>